<keyword evidence="3" id="KW-1185">Reference proteome</keyword>
<organism evidence="2 3">
    <name type="scientific">Endocarpon pusillum</name>
    <dbReference type="NCBI Taxonomy" id="364733"/>
    <lineage>
        <taxon>Eukaryota</taxon>
        <taxon>Fungi</taxon>
        <taxon>Dikarya</taxon>
        <taxon>Ascomycota</taxon>
        <taxon>Pezizomycotina</taxon>
        <taxon>Eurotiomycetes</taxon>
        <taxon>Chaetothyriomycetidae</taxon>
        <taxon>Verrucariales</taxon>
        <taxon>Verrucariaceae</taxon>
        <taxon>Endocarpon</taxon>
    </lineage>
</organism>
<comment type="caution">
    <text evidence="2">The sequence shown here is derived from an EMBL/GenBank/DDBJ whole genome shotgun (WGS) entry which is preliminary data.</text>
</comment>
<dbReference type="EMBL" id="JAACFV010000064">
    <property type="protein sequence ID" value="KAF7507716.1"/>
    <property type="molecule type" value="Genomic_DNA"/>
</dbReference>
<sequence length="168" mass="18306">MRRPHTLPLPGLCDRRHWPSPQYGTYSSSAGYGCVVTVNHREYQTDAYYPTEYLAKENAAMRAYLICRNFSVNDGMYPVGHDHGGFVQGIPTAIGTGRHSHRHSHSHNGSDTSSSPGSSPGRQGNPRSTGYGSSSSSYGSNSYYGSSSSSYGSSSRYRSMYPASSRRS</sequence>
<dbReference type="Proteomes" id="UP000606974">
    <property type="component" value="Unassembled WGS sequence"/>
</dbReference>
<dbReference type="PROSITE" id="PS51257">
    <property type="entry name" value="PROKAR_LIPOPROTEIN"/>
    <property type="match status" value="1"/>
</dbReference>
<dbReference type="SUPFAM" id="SSF54768">
    <property type="entry name" value="dsRNA-binding domain-like"/>
    <property type="match status" value="1"/>
</dbReference>
<gene>
    <name evidence="2" type="ORF">GJ744_010145</name>
</gene>
<evidence type="ECO:0000313" key="3">
    <source>
        <dbReference type="Proteomes" id="UP000606974"/>
    </source>
</evidence>
<protein>
    <recommendedName>
        <fullName evidence="4">DRBM domain-containing protein</fullName>
    </recommendedName>
</protein>
<feature type="region of interest" description="Disordered" evidence="1">
    <location>
        <begin position="88"/>
        <end position="168"/>
    </location>
</feature>
<evidence type="ECO:0008006" key="4">
    <source>
        <dbReference type="Google" id="ProtNLM"/>
    </source>
</evidence>
<proteinExistence type="predicted"/>
<dbReference type="AlphaFoldDB" id="A0A8H7E5N8"/>
<reference evidence="2" key="1">
    <citation type="submission" date="2020-02" db="EMBL/GenBank/DDBJ databases">
        <authorList>
            <person name="Palmer J.M."/>
        </authorList>
    </citation>
    <scope>NUCLEOTIDE SEQUENCE</scope>
    <source>
        <strain evidence="2">EPUS1.4</strain>
        <tissue evidence="2">Thallus</tissue>
    </source>
</reference>
<dbReference type="OrthoDB" id="5274873at2759"/>
<accession>A0A8H7E5N8</accession>
<feature type="compositionally biased region" description="Low complexity" evidence="1">
    <location>
        <begin position="107"/>
        <end position="159"/>
    </location>
</feature>
<name>A0A8H7E5N8_9EURO</name>
<evidence type="ECO:0000256" key="1">
    <source>
        <dbReference type="SAM" id="MobiDB-lite"/>
    </source>
</evidence>
<evidence type="ECO:0000313" key="2">
    <source>
        <dbReference type="EMBL" id="KAF7507716.1"/>
    </source>
</evidence>
<dbReference type="Gene3D" id="3.30.160.20">
    <property type="match status" value="1"/>
</dbReference>